<feature type="domain" description="Reverse transcriptase" evidence="1">
    <location>
        <begin position="86"/>
        <end position="140"/>
    </location>
</feature>
<dbReference type="InterPro" id="IPR043128">
    <property type="entry name" value="Rev_trsase/Diguanyl_cyclase"/>
</dbReference>
<keyword evidence="3" id="KW-1185">Reference proteome</keyword>
<name>A0A371FBC8_MUCPR</name>
<dbReference type="Gene3D" id="3.30.70.270">
    <property type="match status" value="1"/>
</dbReference>
<dbReference type="Proteomes" id="UP000257109">
    <property type="component" value="Unassembled WGS sequence"/>
</dbReference>
<gene>
    <name evidence="2" type="primary">pol</name>
    <name evidence="2" type="ORF">CR513_44502</name>
</gene>
<proteinExistence type="predicted"/>
<dbReference type="AlphaFoldDB" id="A0A371FBC8"/>
<comment type="caution">
    <text evidence="2">The sequence shown here is derived from an EMBL/GenBank/DDBJ whole genome shotgun (WGS) entry which is preliminary data.</text>
</comment>
<accession>A0A371FBC8</accession>
<sequence>MQGPHQEQLVSTLQNHANLFAWQPSDMSRINLNVVCHYLALCAEAKLVAQRKRKMGGDRRKTIEQETTKLRMYLLDADKTTFMMDGLTYCYQIMLFGLKNTGATYQRLMDKVFANYIGRNLEVYVDDMIVKSTNPKGHTKDL</sequence>
<evidence type="ECO:0000259" key="1">
    <source>
        <dbReference type="Pfam" id="PF00078"/>
    </source>
</evidence>
<dbReference type="InterPro" id="IPR000477">
    <property type="entry name" value="RT_dom"/>
</dbReference>
<dbReference type="InterPro" id="IPR053134">
    <property type="entry name" value="RNA-dir_DNA_polymerase"/>
</dbReference>
<dbReference type="PANTHER" id="PTHR24559:SF430">
    <property type="entry name" value="RNA-DIRECTED DNA POLYMERASE"/>
    <property type="match status" value="1"/>
</dbReference>
<dbReference type="EMBL" id="QJKJ01009784">
    <property type="protein sequence ID" value="RDX75597.1"/>
    <property type="molecule type" value="Genomic_DNA"/>
</dbReference>
<dbReference type="SUPFAM" id="SSF56672">
    <property type="entry name" value="DNA/RNA polymerases"/>
    <property type="match status" value="1"/>
</dbReference>
<dbReference type="Pfam" id="PF00078">
    <property type="entry name" value="RVT_1"/>
    <property type="match status" value="1"/>
</dbReference>
<dbReference type="OrthoDB" id="1166063at2759"/>
<reference evidence="2" key="1">
    <citation type="submission" date="2018-05" db="EMBL/GenBank/DDBJ databases">
        <title>Draft genome of Mucuna pruriens seed.</title>
        <authorList>
            <person name="Nnadi N.E."/>
            <person name="Vos R."/>
            <person name="Hasami M.H."/>
            <person name="Devisetty U.K."/>
            <person name="Aguiy J.C."/>
        </authorList>
    </citation>
    <scope>NUCLEOTIDE SEQUENCE [LARGE SCALE GENOMIC DNA]</scope>
    <source>
        <strain evidence="2">JCA_2017</strain>
    </source>
</reference>
<evidence type="ECO:0000313" key="3">
    <source>
        <dbReference type="Proteomes" id="UP000257109"/>
    </source>
</evidence>
<dbReference type="PANTHER" id="PTHR24559">
    <property type="entry name" value="TRANSPOSON TY3-I GAG-POL POLYPROTEIN"/>
    <property type="match status" value="1"/>
</dbReference>
<evidence type="ECO:0000313" key="2">
    <source>
        <dbReference type="EMBL" id="RDX75597.1"/>
    </source>
</evidence>
<dbReference type="InterPro" id="IPR043502">
    <property type="entry name" value="DNA/RNA_pol_sf"/>
</dbReference>
<organism evidence="2 3">
    <name type="scientific">Mucuna pruriens</name>
    <name type="common">Velvet bean</name>
    <name type="synonym">Dolichos pruriens</name>
    <dbReference type="NCBI Taxonomy" id="157652"/>
    <lineage>
        <taxon>Eukaryota</taxon>
        <taxon>Viridiplantae</taxon>
        <taxon>Streptophyta</taxon>
        <taxon>Embryophyta</taxon>
        <taxon>Tracheophyta</taxon>
        <taxon>Spermatophyta</taxon>
        <taxon>Magnoliopsida</taxon>
        <taxon>eudicotyledons</taxon>
        <taxon>Gunneridae</taxon>
        <taxon>Pentapetalae</taxon>
        <taxon>rosids</taxon>
        <taxon>fabids</taxon>
        <taxon>Fabales</taxon>
        <taxon>Fabaceae</taxon>
        <taxon>Papilionoideae</taxon>
        <taxon>50 kb inversion clade</taxon>
        <taxon>NPAAA clade</taxon>
        <taxon>indigoferoid/millettioid clade</taxon>
        <taxon>Phaseoleae</taxon>
        <taxon>Mucuna</taxon>
    </lineage>
</organism>
<protein>
    <submittedName>
        <fullName evidence="2">Retrovirus-related Pol polyprotein from transposon gypsy</fullName>
    </submittedName>
</protein>
<feature type="non-terminal residue" evidence="2">
    <location>
        <position position="1"/>
    </location>
</feature>